<dbReference type="InterPro" id="IPR001138">
    <property type="entry name" value="Zn2Cys6_DnaBD"/>
</dbReference>
<feature type="compositionally biased region" description="Polar residues" evidence="2">
    <location>
        <begin position="402"/>
        <end position="416"/>
    </location>
</feature>
<accession>A0ABR1VT46</accession>
<dbReference type="CDD" id="cd00067">
    <property type="entry name" value="GAL4"/>
    <property type="match status" value="1"/>
</dbReference>
<feature type="compositionally biased region" description="Low complexity" evidence="2">
    <location>
        <begin position="356"/>
        <end position="371"/>
    </location>
</feature>
<name>A0ABR1VT46_9PEZI</name>
<feature type="domain" description="Zn(2)-C6 fungal-type" evidence="3">
    <location>
        <begin position="17"/>
        <end position="51"/>
    </location>
</feature>
<organism evidence="4 5">
    <name type="scientific">Apiospora phragmitis</name>
    <dbReference type="NCBI Taxonomy" id="2905665"/>
    <lineage>
        <taxon>Eukaryota</taxon>
        <taxon>Fungi</taxon>
        <taxon>Dikarya</taxon>
        <taxon>Ascomycota</taxon>
        <taxon>Pezizomycotina</taxon>
        <taxon>Sordariomycetes</taxon>
        <taxon>Xylariomycetidae</taxon>
        <taxon>Amphisphaeriales</taxon>
        <taxon>Apiosporaceae</taxon>
        <taxon>Apiospora</taxon>
    </lineage>
</organism>
<proteinExistence type="predicted"/>
<evidence type="ECO:0000256" key="2">
    <source>
        <dbReference type="SAM" id="MobiDB-lite"/>
    </source>
</evidence>
<feature type="compositionally biased region" description="Low complexity" evidence="2">
    <location>
        <begin position="91"/>
        <end position="106"/>
    </location>
</feature>
<dbReference type="EMBL" id="JAQQWL010000005">
    <property type="protein sequence ID" value="KAK8074002.1"/>
    <property type="molecule type" value="Genomic_DNA"/>
</dbReference>
<evidence type="ECO:0000259" key="3">
    <source>
        <dbReference type="PROSITE" id="PS50048"/>
    </source>
</evidence>
<dbReference type="PROSITE" id="PS00463">
    <property type="entry name" value="ZN2_CY6_FUNGAL_1"/>
    <property type="match status" value="1"/>
</dbReference>
<sequence>MPGDKKPTPGVSSRRSACDRCRGQKLRCLRKGGDPPGRCDRCAKADTSCTTSPIYRMRNYSVEDDGSSVSRKRRRTGDRSSTHSSQSPRIASTATTATAATTLASGGPAGPTMPPPDSLPMSAAAQTTPTTGTARSFEWHFEDAMQRSSNGGTMIGIHHFAMPPPPPDWCAFSNPATPAFSTPVVTSAGVWDHHDLTMTQNYTAENADKSTTTSLNSPVGGSMPQYTFSATQAQQTPQLQQAHTTEGMHWPQPPSQQVSMSDYFTQGGSNSHCMTSYQVNELESRSHNPMEMLTSINLELVTLLKQVTQPHTHLNALTNPTSGNPEPSNTSILEKLLSLTQEFLSIMDVIAGAPQTPHTPHTPHTPLSSSHAKTPMVWAGGAYGGGYASGSESASMSAYGSDINSPSDSSGTTQYSPHRLPCRRSCRHQPHTLIAICQCRQRRRR</sequence>
<protein>
    <recommendedName>
        <fullName evidence="3">Zn(2)-C6 fungal-type domain-containing protein</fullName>
    </recommendedName>
</protein>
<dbReference type="RefSeq" id="XP_066718477.1">
    <property type="nucleotide sequence ID" value="XM_066856310.1"/>
</dbReference>
<feature type="region of interest" description="Disordered" evidence="2">
    <location>
        <begin position="390"/>
        <end position="419"/>
    </location>
</feature>
<evidence type="ECO:0000313" key="5">
    <source>
        <dbReference type="Proteomes" id="UP001480595"/>
    </source>
</evidence>
<dbReference type="InterPro" id="IPR036864">
    <property type="entry name" value="Zn2-C6_fun-type_DNA-bd_sf"/>
</dbReference>
<feature type="compositionally biased region" description="Low complexity" evidence="2">
    <location>
        <begin position="390"/>
        <end position="401"/>
    </location>
</feature>
<dbReference type="GeneID" id="92089373"/>
<feature type="region of interest" description="Disordered" evidence="2">
    <location>
        <begin position="354"/>
        <end position="373"/>
    </location>
</feature>
<feature type="region of interest" description="Disordered" evidence="2">
    <location>
        <begin position="60"/>
        <end position="133"/>
    </location>
</feature>
<comment type="caution">
    <text evidence="4">The sequence shown here is derived from an EMBL/GenBank/DDBJ whole genome shotgun (WGS) entry which is preliminary data.</text>
</comment>
<evidence type="ECO:0000313" key="4">
    <source>
        <dbReference type="EMBL" id="KAK8074002.1"/>
    </source>
</evidence>
<keyword evidence="5" id="KW-1185">Reference proteome</keyword>
<keyword evidence="1" id="KW-0539">Nucleus</keyword>
<dbReference type="Gene3D" id="4.10.240.10">
    <property type="entry name" value="Zn(2)-C6 fungal-type DNA-binding domain"/>
    <property type="match status" value="1"/>
</dbReference>
<gene>
    <name evidence="4" type="ORF">PG994_004901</name>
</gene>
<dbReference type="Proteomes" id="UP001480595">
    <property type="component" value="Unassembled WGS sequence"/>
</dbReference>
<dbReference type="SUPFAM" id="SSF57701">
    <property type="entry name" value="Zn2/Cys6 DNA-binding domain"/>
    <property type="match status" value="1"/>
</dbReference>
<feature type="compositionally biased region" description="Low complexity" evidence="2">
    <location>
        <begin position="123"/>
        <end position="133"/>
    </location>
</feature>
<evidence type="ECO:0000256" key="1">
    <source>
        <dbReference type="ARBA" id="ARBA00023242"/>
    </source>
</evidence>
<reference evidence="4 5" key="1">
    <citation type="submission" date="2023-01" db="EMBL/GenBank/DDBJ databases">
        <title>Analysis of 21 Apiospora genomes using comparative genomics revels a genus with tremendous synthesis potential of carbohydrate active enzymes and secondary metabolites.</title>
        <authorList>
            <person name="Sorensen T."/>
        </authorList>
    </citation>
    <scope>NUCLEOTIDE SEQUENCE [LARGE SCALE GENOMIC DNA]</scope>
    <source>
        <strain evidence="4 5">CBS 135458</strain>
    </source>
</reference>
<dbReference type="PROSITE" id="PS50048">
    <property type="entry name" value="ZN2_CY6_FUNGAL_2"/>
    <property type="match status" value="1"/>
</dbReference>